<accession>A0A9X2DTQ8</accession>
<gene>
    <name evidence="1" type="ORF">M3202_19455</name>
</gene>
<organism evidence="1 2">
    <name type="scientific">Halalkalibacter oceani</name>
    <dbReference type="NCBI Taxonomy" id="1653776"/>
    <lineage>
        <taxon>Bacteria</taxon>
        <taxon>Bacillati</taxon>
        <taxon>Bacillota</taxon>
        <taxon>Bacilli</taxon>
        <taxon>Bacillales</taxon>
        <taxon>Bacillaceae</taxon>
        <taxon>Halalkalibacter</taxon>
    </lineage>
</organism>
<proteinExistence type="predicted"/>
<reference evidence="1" key="1">
    <citation type="submission" date="2022-05" db="EMBL/GenBank/DDBJ databases">
        <title>Comparative Genomics of Spacecraft Associated Microbes.</title>
        <authorList>
            <person name="Tran M.T."/>
            <person name="Wright A."/>
            <person name="Seuylemezian A."/>
            <person name="Eisen J."/>
            <person name="Coil D."/>
        </authorList>
    </citation>
    <scope>NUCLEOTIDE SEQUENCE</scope>
    <source>
        <strain evidence="1">214.1.1</strain>
    </source>
</reference>
<dbReference type="RefSeq" id="WP_251224894.1">
    <property type="nucleotide sequence ID" value="NZ_JAMBOL010000032.1"/>
</dbReference>
<comment type="caution">
    <text evidence="1">The sequence shown here is derived from an EMBL/GenBank/DDBJ whole genome shotgun (WGS) entry which is preliminary data.</text>
</comment>
<name>A0A9X2DTQ8_9BACI</name>
<sequence>MDKTARLKAFAEEMKQGYQLVKEKKDKEAIQKLRPFIELMRQSEAPHIRLFVSYSIAQIRTGDLEGFLQTYEEVKGMSPKSEEDEQLKSQLDGFFVDMMEELQKKEK</sequence>
<dbReference type="Proteomes" id="UP001139179">
    <property type="component" value="Unassembled WGS sequence"/>
</dbReference>
<keyword evidence="2" id="KW-1185">Reference proteome</keyword>
<dbReference type="AlphaFoldDB" id="A0A9X2DTQ8"/>
<protein>
    <submittedName>
        <fullName evidence="1">Uncharacterized protein</fullName>
    </submittedName>
</protein>
<dbReference type="EMBL" id="JAMBOL010000032">
    <property type="protein sequence ID" value="MCM3716223.1"/>
    <property type="molecule type" value="Genomic_DNA"/>
</dbReference>
<evidence type="ECO:0000313" key="2">
    <source>
        <dbReference type="Proteomes" id="UP001139179"/>
    </source>
</evidence>
<evidence type="ECO:0000313" key="1">
    <source>
        <dbReference type="EMBL" id="MCM3716223.1"/>
    </source>
</evidence>